<evidence type="ECO:0000256" key="2">
    <source>
        <dbReference type="ARBA" id="ARBA00022525"/>
    </source>
</evidence>
<dbReference type="InterPro" id="IPR011042">
    <property type="entry name" value="6-blade_b-propeller_TolB-like"/>
</dbReference>
<comment type="caution">
    <text evidence="3">The sequence shown here is derived from an EMBL/GenBank/DDBJ whole genome shotgun (WGS) entry which is preliminary data.</text>
</comment>
<evidence type="ECO:0000256" key="1">
    <source>
        <dbReference type="ARBA" id="ARBA00004613"/>
    </source>
</evidence>
<gene>
    <name evidence="3" type="ORF">D2L64_00275</name>
</gene>
<reference evidence="3 4" key="1">
    <citation type="submission" date="2018-08" db="EMBL/GenBank/DDBJ databases">
        <title>Jishengella sp. nov., isolated from a root of Azadirachta indica A. Juss. var. siamensis Valenton.</title>
        <authorList>
            <person name="Kuncharoen N."/>
            <person name="Tanasupawat S."/>
            <person name="Kudo T."/>
            <person name="Ohkuma M."/>
        </authorList>
    </citation>
    <scope>NUCLEOTIDE SEQUENCE [LARGE SCALE GENOMIC DNA]</scope>
    <source>
        <strain evidence="3 4">AZ1-13</strain>
    </source>
</reference>
<dbReference type="OrthoDB" id="9797664at2"/>
<comment type="subcellular location">
    <subcellularLocation>
        <location evidence="1">Secreted</location>
    </subcellularLocation>
</comment>
<protein>
    <submittedName>
        <fullName evidence="3">Gluconolaconase</fullName>
    </submittedName>
</protein>
<keyword evidence="4" id="KW-1185">Reference proteome</keyword>
<dbReference type="PANTHER" id="PTHR10009">
    <property type="entry name" value="PROTEIN YELLOW-RELATED"/>
    <property type="match status" value="1"/>
</dbReference>
<name>A0A418N1V9_9ACTN</name>
<dbReference type="EMBL" id="QXEC01000001">
    <property type="protein sequence ID" value="RIV41592.1"/>
    <property type="molecule type" value="Genomic_DNA"/>
</dbReference>
<dbReference type="Proteomes" id="UP000283832">
    <property type="component" value="Unassembled WGS sequence"/>
</dbReference>
<evidence type="ECO:0000313" key="3">
    <source>
        <dbReference type="EMBL" id="RIV41592.1"/>
    </source>
</evidence>
<proteinExistence type="predicted"/>
<dbReference type="AlphaFoldDB" id="A0A418N1V9"/>
<organism evidence="3 4">
    <name type="scientific">Micromonospora radicis</name>
    <dbReference type="NCBI Taxonomy" id="1894971"/>
    <lineage>
        <taxon>Bacteria</taxon>
        <taxon>Bacillati</taxon>
        <taxon>Actinomycetota</taxon>
        <taxon>Actinomycetes</taxon>
        <taxon>Micromonosporales</taxon>
        <taxon>Micromonosporaceae</taxon>
        <taxon>Micromonospora</taxon>
    </lineage>
</organism>
<dbReference type="Gene3D" id="2.120.10.30">
    <property type="entry name" value="TolB, C-terminal domain"/>
    <property type="match status" value="1"/>
</dbReference>
<dbReference type="SUPFAM" id="SSF63829">
    <property type="entry name" value="Calcium-dependent phosphotriesterase"/>
    <property type="match status" value="1"/>
</dbReference>
<dbReference type="PANTHER" id="PTHR10009:SF18">
    <property type="entry name" value="PROTEIN YELLOW-LIKE PROTEIN"/>
    <property type="match status" value="1"/>
</dbReference>
<dbReference type="GO" id="GO:0005576">
    <property type="term" value="C:extracellular region"/>
    <property type="evidence" value="ECO:0007669"/>
    <property type="project" value="UniProtKB-SubCell"/>
</dbReference>
<dbReference type="InterPro" id="IPR017996">
    <property type="entry name" value="MRJP/yellow-related"/>
</dbReference>
<keyword evidence="2" id="KW-0964">Secreted</keyword>
<sequence length="368" mass="40158">MWTGLPTDEPVGTLEVVHRFRKAMPTGVTVSHRGRIFVNFPRWGDPVPATVVELRRGREVPFPDLRWNTPSGNTDESAFVSVQSVVVDPADRLWALDTGSPMFEPTAPGGPKLVRVDLSTDTVAQVITFPPDVALPTSYLNDVRFDLRRGEAGIAYITDSADGAPNAIIVVDLATGVSWRRLDDHPSTKAAPLADFRPVVEGRPFLARPAQGAPQPVGVGADGIAISADGARLYYCALATRRWYSVATDALVDRTLGEAEVAATVVDEGDKGGGADGLESDDAGRLYLTNYEHNAVLRRRPDGEYETVVHDARLLWPDTLSVATDRHLYVIANQVHRQPPFNGGRDLRRKPYALFRTRIDAGPVLLRP</sequence>
<evidence type="ECO:0000313" key="4">
    <source>
        <dbReference type="Proteomes" id="UP000283832"/>
    </source>
</evidence>
<accession>A0A418N1V9</accession>
<dbReference type="Pfam" id="PF03022">
    <property type="entry name" value="MRJP"/>
    <property type="match status" value="1"/>
</dbReference>